<reference evidence="3 4" key="1">
    <citation type="submission" date="2019-11" db="EMBL/GenBank/DDBJ databases">
        <title>Venturia inaequalis Genome Resource.</title>
        <authorList>
            <person name="Lichtner F.J."/>
        </authorList>
    </citation>
    <scope>NUCLEOTIDE SEQUENCE [LARGE SCALE GENOMIC DNA]</scope>
    <source>
        <strain evidence="3">Bline_iso_100314</strain>
    </source>
</reference>
<feature type="compositionally biased region" description="Low complexity" evidence="1">
    <location>
        <begin position="245"/>
        <end position="257"/>
    </location>
</feature>
<evidence type="ECO:0000256" key="1">
    <source>
        <dbReference type="SAM" id="MobiDB-lite"/>
    </source>
</evidence>
<evidence type="ECO:0000313" key="3">
    <source>
        <dbReference type="EMBL" id="KAE9974630.1"/>
    </source>
</evidence>
<feature type="chain" id="PRO_5034948077" description="Extracellular serine-rich protein" evidence="2">
    <location>
        <begin position="23"/>
        <end position="291"/>
    </location>
</feature>
<dbReference type="PANTHER" id="PTHR34883:SF17">
    <property type="entry name" value="CUPREDOXIN"/>
    <property type="match status" value="1"/>
</dbReference>
<evidence type="ECO:0000313" key="4">
    <source>
        <dbReference type="Proteomes" id="UP000433883"/>
    </source>
</evidence>
<organism evidence="3 4">
    <name type="scientific">Venturia inaequalis</name>
    <name type="common">Apple scab fungus</name>
    <dbReference type="NCBI Taxonomy" id="5025"/>
    <lineage>
        <taxon>Eukaryota</taxon>
        <taxon>Fungi</taxon>
        <taxon>Dikarya</taxon>
        <taxon>Ascomycota</taxon>
        <taxon>Pezizomycotina</taxon>
        <taxon>Dothideomycetes</taxon>
        <taxon>Pleosporomycetidae</taxon>
        <taxon>Venturiales</taxon>
        <taxon>Venturiaceae</taxon>
        <taxon>Venturia</taxon>
    </lineage>
</organism>
<feature type="region of interest" description="Disordered" evidence="1">
    <location>
        <begin position="222"/>
        <end position="257"/>
    </location>
</feature>
<dbReference type="Gene3D" id="2.60.40.420">
    <property type="entry name" value="Cupredoxins - blue copper proteins"/>
    <property type="match status" value="1"/>
</dbReference>
<dbReference type="InterPro" id="IPR052953">
    <property type="entry name" value="Ser-rich/MCO-related"/>
</dbReference>
<accession>A0A8H3UQU2</accession>
<comment type="caution">
    <text evidence="3">The sequence shown here is derived from an EMBL/GenBank/DDBJ whole genome shotgun (WGS) entry which is preliminary data.</text>
</comment>
<evidence type="ECO:0008006" key="5">
    <source>
        <dbReference type="Google" id="ProtNLM"/>
    </source>
</evidence>
<evidence type="ECO:0000256" key="2">
    <source>
        <dbReference type="SAM" id="SignalP"/>
    </source>
</evidence>
<name>A0A8H3UQU2_VENIN</name>
<sequence>MLYRFSLFASSLLATLPLTTFAQTTPVAAAPQAVTVMTGPVGNAGNGAAATPVPAAPLSVTSSLVASAGVAPAVGGANVSTSAAPAAAASTAGVIGNGQVAVWVVKVGGTKNELVFSPNSVTAKVGEMVQFQFYSKNHSVAAGDFASPCTPQQSATNAFYSGFMPTDKEGQLTYTIPIRDTNPIWFYCSQAKHCQEGMVGVINPPATGQTLADFTSRAAQAPANVSPQMPAAAAPAAGGEGQLGGTTATPASTDPAAAPAATATTSAAGKVVRSSWALSLIVVAALFVIQG</sequence>
<feature type="signal peptide" evidence="2">
    <location>
        <begin position="1"/>
        <end position="22"/>
    </location>
</feature>
<dbReference type="Proteomes" id="UP000433883">
    <property type="component" value="Unassembled WGS sequence"/>
</dbReference>
<keyword evidence="2" id="KW-0732">Signal</keyword>
<dbReference type="SUPFAM" id="SSF49503">
    <property type="entry name" value="Cupredoxins"/>
    <property type="match status" value="1"/>
</dbReference>
<dbReference type="InterPro" id="IPR008972">
    <property type="entry name" value="Cupredoxin"/>
</dbReference>
<dbReference type="AlphaFoldDB" id="A0A8H3UQU2"/>
<gene>
    <name evidence="3" type="ORF">BLS_003045</name>
</gene>
<dbReference type="EMBL" id="WNWQ01000200">
    <property type="protein sequence ID" value="KAE9974630.1"/>
    <property type="molecule type" value="Genomic_DNA"/>
</dbReference>
<proteinExistence type="predicted"/>
<dbReference type="CDD" id="cd00920">
    <property type="entry name" value="Cupredoxin"/>
    <property type="match status" value="1"/>
</dbReference>
<protein>
    <recommendedName>
        <fullName evidence="5">Extracellular serine-rich protein</fullName>
    </recommendedName>
</protein>
<dbReference type="PANTHER" id="PTHR34883">
    <property type="entry name" value="SERINE-RICH PROTEIN, PUTATIVE-RELATED-RELATED"/>
    <property type="match status" value="1"/>
</dbReference>